<proteinExistence type="predicted"/>
<accession>E4XG52</accession>
<reference evidence="2" key="1">
    <citation type="journal article" date="2010" name="Science">
        <title>Plasticity of animal genome architecture unmasked by rapid evolution of a pelagic tunicate.</title>
        <authorList>
            <person name="Denoeud F."/>
            <person name="Henriet S."/>
            <person name="Mungpakdee S."/>
            <person name="Aury J.M."/>
            <person name="Da Silva C."/>
            <person name="Brinkmann H."/>
            <person name="Mikhaleva J."/>
            <person name="Olsen L.C."/>
            <person name="Jubin C."/>
            <person name="Canestro C."/>
            <person name="Bouquet J.M."/>
            <person name="Danks G."/>
            <person name="Poulain J."/>
            <person name="Campsteijn C."/>
            <person name="Adamski M."/>
            <person name="Cross I."/>
            <person name="Yadetie F."/>
            <person name="Muffato M."/>
            <person name="Louis A."/>
            <person name="Butcher S."/>
            <person name="Tsagkogeorga G."/>
            <person name="Konrad A."/>
            <person name="Singh S."/>
            <person name="Jensen M.F."/>
            <person name="Cong E.H."/>
            <person name="Eikeseth-Otteraa H."/>
            <person name="Noel B."/>
            <person name="Anthouard V."/>
            <person name="Porcel B.M."/>
            <person name="Kachouri-Lafond R."/>
            <person name="Nishino A."/>
            <person name="Ugolini M."/>
            <person name="Chourrout P."/>
            <person name="Nishida H."/>
            <person name="Aasland R."/>
            <person name="Huzurbazar S."/>
            <person name="Westhof E."/>
            <person name="Delsuc F."/>
            <person name="Lehrach H."/>
            <person name="Reinhardt R."/>
            <person name="Weissenbach J."/>
            <person name="Roy S.W."/>
            <person name="Artiguenave F."/>
            <person name="Postlethwait J.H."/>
            <person name="Manak J.R."/>
            <person name="Thompson E.M."/>
            <person name="Jaillon O."/>
            <person name="Du Pasquier L."/>
            <person name="Boudinot P."/>
            <person name="Liberles D.A."/>
            <person name="Volff J.N."/>
            <person name="Philippe H."/>
            <person name="Lenhard B."/>
            <person name="Roest Crollius H."/>
            <person name="Wincker P."/>
            <person name="Chourrout D."/>
        </authorList>
    </citation>
    <scope>NUCLEOTIDE SEQUENCE [LARGE SCALE GENOMIC DNA]</scope>
</reference>
<organism evidence="2">
    <name type="scientific">Oikopleura dioica</name>
    <name type="common">Tunicate</name>
    <dbReference type="NCBI Taxonomy" id="34765"/>
    <lineage>
        <taxon>Eukaryota</taxon>
        <taxon>Metazoa</taxon>
        <taxon>Chordata</taxon>
        <taxon>Tunicata</taxon>
        <taxon>Appendicularia</taxon>
        <taxon>Copelata</taxon>
        <taxon>Oikopleuridae</taxon>
        <taxon>Oikopleura</taxon>
    </lineage>
</organism>
<name>E4XG52_OIKDI</name>
<dbReference type="Proteomes" id="UP000001307">
    <property type="component" value="Unassembled WGS sequence"/>
</dbReference>
<gene>
    <name evidence="2" type="ORF">GSOID_T00010460001</name>
</gene>
<dbReference type="AlphaFoldDB" id="E4XG52"/>
<protein>
    <submittedName>
        <fullName evidence="2">Uncharacterized protein</fullName>
    </submittedName>
</protein>
<evidence type="ECO:0000313" key="2">
    <source>
        <dbReference type="EMBL" id="CBY09650.1"/>
    </source>
</evidence>
<dbReference type="EMBL" id="FN653047">
    <property type="protein sequence ID" value="CBY09650.1"/>
    <property type="molecule type" value="Genomic_DNA"/>
</dbReference>
<sequence length="100" mass="11572">MSDAEKSFQESEISASESSAKQKITRRFSRKDSLNGPSRAPNFAYFSIAKAKRMRIYPIFFLRSEAKAKFIFLVRSEAKAKIFRKLRKKAKIFLACKKLV</sequence>
<feature type="compositionally biased region" description="Low complexity" evidence="1">
    <location>
        <begin position="10"/>
        <end position="22"/>
    </location>
</feature>
<evidence type="ECO:0000313" key="3">
    <source>
        <dbReference type="Proteomes" id="UP000001307"/>
    </source>
</evidence>
<keyword evidence="3" id="KW-1185">Reference proteome</keyword>
<evidence type="ECO:0000256" key="1">
    <source>
        <dbReference type="SAM" id="MobiDB-lite"/>
    </source>
</evidence>
<dbReference type="InParanoid" id="E4XG52"/>
<feature type="region of interest" description="Disordered" evidence="1">
    <location>
        <begin position="1"/>
        <end position="40"/>
    </location>
</feature>